<protein>
    <recommendedName>
        <fullName evidence="4">Glycosyltransferase RgtA/B/C/D-like domain-containing protein</fullName>
    </recommendedName>
</protein>
<feature type="transmembrane region" description="Helical" evidence="1">
    <location>
        <begin position="274"/>
        <end position="298"/>
    </location>
</feature>
<dbReference type="EMBL" id="BKZW01000003">
    <property type="protein sequence ID" value="GER90974.1"/>
    <property type="molecule type" value="Genomic_DNA"/>
</dbReference>
<keyword evidence="1" id="KW-1133">Transmembrane helix</keyword>
<feature type="transmembrane region" description="Helical" evidence="1">
    <location>
        <begin position="225"/>
        <end position="254"/>
    </location>
</feature>
<feature type="transmembrane region" description="Helical" evidence="1">
    <location>
        <begin position="147"/>
        <end position="165"/>
    </location>
</feature>
<dbReference type="AlphaFoldDB" id="A0A5J4KNP6"/>
<keyword evidence="1" id="KW-0472">Membrane</keyword>
<organism evidence="2 3">
    <name type="scientific">Dictyobacter vulcani</name>
    <dbReference type="NCBI Taxonomy" id="2607529"/>
    <lineage>
        <taxon>Bacteria</taxon>
        <taxon>Bacillati</taxon>
        <taxon>Chloroflexota</taxon>
        <taxon>Ktedonobacteria</taxon>
        <taxon>Ktedonobacterales</taxon>
        <taxon>Dictyobacteraceae</taxon>
        <taxon>Dictyobacter</taxon>
    </lineage>
</organism>
<evidence type="ECO:0000256" key="1">
    <source>
        <dbReference type="SAM" id="Phobius"/>
    </source>
</evidence>
<evidence type="ECO:0000313" key="2">
    <source>
        <dbReference type="EMBL" id="GER90974.1"/>
    </source>
</evidence>
<name>A0A5J4KNP6_9CHLR</name>
<feature type="transmembrane region" description="Helical" evidence="1">
    <location>
        <begin position="50"/>
        <end position="71"/>
    </location>
</feature>
<feature type="transmembrane region" description="Helical" evidence="1">
    <location>
        <begin position="354"/>
        <end position="375"/>
    </location>
</feature>
<evidence type="ECO:0008006" key="4">
    <source>
        <dbReference type="Google" id="ProtNLM"/>
    </source>
</evidence>
<evidence type="ECO:0000313" key="3">
    <source>
        <dbReference type="Proteomes" id="UP000326912"/>
    </source>
</evidence>
<feature type="transmembrane region" description="Helical" evidence="1">
    <location>
        <begin position="20"/>
        <end position="38"/>
    </location>
</feature>
<keyword evidence="1" id="KW-0812">Transmembrane</keyword>
<dbReference type="Pfam" id="PF26314">
    <property type="entry name" value="MptA_B_family"/>
    <property type="match status" value="1"/>
</dbReference>
<sequence>MHFTHSDPVALYLTGNMEILLLMAVAFVMYTLAAYFLARRAQPEQMPALRRWMWIGAIVAGLIFLLTPGMASRDLFVYADYGNLVGAHGANPYFTTPSQVAHDDLLTRIDGWNTAPSAYGPVWVYLAGALSLIFGNHLLAYFYIYRFLGLACHLLNALLIGLILSKTGRSERTVTVGMFLYALNPLMLFEGPLGAHNDVFMSTLLLYGFFLCLRADQRGFTQFKNYWPALIVLTLSVLVKFTAIPAILFFLLVLAAKTLGTPETPVREMPWLAAIKNVVIAGVVFVGITVLAYLPFWIGHGVGEILHSFGTPPSSSGAQNSLMRVAMNWLQVHPTITSNTPVGFMAHALANRGFWSKVDIIAMGLAILAGAWYVWRSPTMRTLVLGSLTTMTIILLVTPWFYSWYVVWLVALAPLTLAFVQGRLTKALLAFCLVFSASALLTYMNLVFFRFGGYQLGIRYFLMILPPIIAAILVYFYARPKNSQPEKAVIADPTESMTSENAEIATK</sequence>
<reference evidence="2 3" key="1">
    <citation type="submission" date="2019-10" db="EMBL/GenBank/DDBJ databases">
        <title>Dictyobacter vulcani sp. nov., within the class Ktedonobacteria, isolated from soil of volcanic Mt. Zao.</title>
        <authorList>
            <person name="Zheng Y."/>
            <person name="Wang C.M."/>
            <person name="Sakai Y."/>
            <person name="Abe K."/>
            <person name="Yokota A."/>
            <person name="Yabe S."/>
        </authorList>
    </citation>
    <scope>NUCLEOTIDE SEQUENCE [LARGE SCALE GENOMIC DNA]</scope>
    <source>
        <strain evidence="2 3">W12</strain>
    </source>
</reference>
<dbReference type="Proteomes" id="UP000326912">
    <property type="component" value="Unassembled WGS sequence"/>
</dbReference>
<proteinExistence type="predicted"/>
<feature type="transmembrane region" description="Helical" evidence="1">
    <location>
        <begin position="457"/>
        <end position="478"/>
    </location>
</feature>
<feature type="transmembrane region" description="Helical" evidence="1">
    <location>
        <begin position="427"/>
        <end position="451"/>
    </location>
</feature>
<comment type="caution">
    <text evidence="2">The sequence shown here is derived from an EMBL/GenBank/DDBJ whole genome shotgun (WGS) entry which is preliminary data.</text>
</comment>
<gene>
    <name evidence="2" type="ORF">KDW_51360</name>
</gene>
<accession>A0A5J4KNP6</accession>
<keyword evidence="3" id="KW-1185">Reference proteome</keyword>